<protein>
    <recommendedName>
        <fullName evidence="16">DUF221-domain-containing protein</fullName>
    </recommendedName>
</protein>
<feature type="domain" description="CSC1/OSCA1-like 7TM region" evidence="10">
    <location>
        <begin position="401"/>
        <end position="674"/>
    </location>
</feature>
<name>A0ABR4D9I9_9PEZI</name>
<evidence type="ECO:0000256" key="4">
    <source>
        <dbReference type="ARBA" id="ARBA00022692"/>
    </source>
</evidence>
<evidence type="ECO:0000256" key="2">
    <source>
        <dbReference type="ARBA" id="ARBA00007779"/>
    </source>
</evidence>
<feature type="transmembrane region" description="Helical" evidence="9">
    <location>
        <begin position="403"/>
        <end position="427"/>
    </location>
</feature>
<keyword evidence="6 9" id="KW-0472">Membrane</keyword>
<keyword evidence="4 9" id="KW-0812">Transmembrane</keyword>
<reference evidence="14 15" key="1">
    <citation type="journal article" date="2024" name="Commun. Biol.">
        <title>Comparative genomic analysis of thermophilic fungi reveals convergent evolutionary adaptations and gene losses.</title>
        <authorList>
            <person name="Steindorff A.S."/>
            <person name="Aguilar-Pontes M.V."/>
            <person name="Robinson A.J."/>
            <person name="Andreopoulos B."/>
            <person name="LaButti K."/>
            <person name="Kuo A."/>
            <person name="Mondo S."/>
            <person name="Riley R."/>
            <person name="Otillar R."/>
            <person name="Haridas S."/>
            <person name="Lipzen A."/>
            <person name="Grimwood J."/>
            <person name="Schmutz J."/>
            <person name="Clum A."/>
            <person name="Reid I.D."/>
            <person name="Moisan M.C."/>
            <person name="Butler G."/>
            <person name="Nguyen T.T.M."/>
            <person name="Dewar K."/>
            <person name="Conant G."/>
            <person name="Drula E."/>
            <person name="Henrissat B."/>
            <person name="Hansel C."/>
            <person name="Singer S."/>
            <person name="Hutchinson M.I."/>
            <person name="de Vries R.P."/>
            <person name="Natvig D.O."/>
            <person name="Powell A.J."/>
            <person name="Tsang A."/>
            <person name="Grigoriev I.V."/>
        </authorList>
    </citation>
    <scope>NUCLEOTIDE SEQUENCE [LARGE SCALE GENOMIC DNA]</scope>
    <source>
        <strain evidence="14 15">ATCC 22073</strain>
    </source>
</reference>
<dbReference type="Pfam" id="PF13967">
    <property type="entry name" value="RSN1_TM"/>
    <property type="match status" value="1"/>
</dbReference>
<feature type="transmembrane region" description="Helical" evidence="9">
    <location>
        <begin position="684"/>
        <end position="704"/>
    </location>
</feature>
<keyword evidence="5 9" id="KW-1133">Transmembrane helix</keyword>
<keyword evidence="3" id="KW-0813">Transport</keyword>
<evidence type="ECO:0000256" key="8">
    <source>
        <dbReference type="SAM" id="MobiDB-lite"/>
    </source>
</evidence>
<feature type="transmembrane region" description="Helical" evidence="9">
    <location>
        <begin position="27"/>
        <end position="48"/>
    </location>
</feature>
<keyword evidence="15" id="KW-1185">Reference proteome</keyword>
<feature type="transmembrane region" description="Helical" evidence="9">
    <location>
        <begin position="591"/>
        <end position="612"/>
    </location>
</feature>
<evidence type="ECO:0000313" key="15">
    <source>
        <dbReference type="Proteomes" id="UP001600064"/>
    </source>
</evidence>
<dbReference type="Proteomes" id="UP001600064">
    <property type="component" value="Unassembled WGS sequence"/>
</dbReference>
<evidence type="ECO:0000259" key="13">
    <source>
        <dbReference type="Pfam" id="PF14703"/>
    </source>
</evidence>
<dbReference type="RefSeq" id="XP_070865730.1">
    <property type="nucleotide sequence ID" value="XM_071010752.1"/>
</dbReference>
<evidence type="ECO:0000313" key="14">
    <source>
        <dbReference type="EMBL" id="KAL2267003.1"/>
    </source>
</evidence>
<dbReference type="InterPro" id="IPR032880">
    <property type="entry name" value="CSC1/OSCA1-like_N"/>
</dbReference>
<feature type="transmembrane region" description="Helical" evidence="9">
    <location>
        <begin position="447"/>
        <end position="473"/>
    </location>
</feature>
<dbReference type="InterPro" id="IPR022257">
    <property type="entry name" value="PHM7_ext"/>
</dbReference>
<feature type="region of interest" description="Disordered" evidence="8">
    <location>
        <begin position="1"/>
        <end position="21"/>
    </location>
</feature>
<gene>
    <name evidence="14" type="ORF">VTJ83DRAFT_4280</name>
</gene>
<feature type="transmembrane region" description="Helical" evidence="9">
    <location>
        <begin position="659"/>
        <end position="678"/>
    </location>
</feature>
<dbReference type="Pfam" id="PF14703">
    <property type="entry name" value="PHM7_cyt"/>
    <property type="match status" value="1"/>
</dbReference>
<evidence type="ECO:0000256" key="5">
    <source>
        <dbReference type="ARBA" id="ARBA00022989"/>
    </source>
</evidence>
<comment type="subcellular location">
    <subcellularLocation>
        <location evidence="1">Membrane</location>
        <topology evidence="1">Multi-pass membrane protein</topology>
    </subcellularLocation>
</comment>
<evidence type="ECO:0000256" key="6">
    <source>
        <dbReference type="ARBA" id="ARBA00023136"/>
    </source>
</evidence>
<dbReference type="EMBL" id="JAZGUE010000004">
    <property type="protein sequence ID" value="KAL2267003.1"/>
    <property type="molecule type" value="Genomic_DNA"/>
</dbReference>
<dbReference type="Pfam" id="PF12621">
    <property type="entry name" value="PHM7_ext"/>
    <property type="match status" value="1"/>
</dbReference>
<feature type="domain" description="CSC1/OSCA1-like cytosolic" evidence="13">
    <location>
        <begin position="201"/>
        <end position="389"/>
    </location>
</feature>
<evidence type="ECO:0000259" key="11">
    <source>
        <dbReference type="Pfam" id="PF12621"/>
    </source>
</evidence>
<feature type="domain" description="CSC1/OSCA1-like N-terminal transmembrane" evidence="12">
    <location>
        <begin position="27"/>
        <end position="178"/>
    </location>
</feature>
<evidence type="ECO:0000259" key="12">
    <source>
        <dbReference type="Pfam" id="PF13967"/>
    </source>
</evidence>
<accession>A0ABR4D9I9</accession>
<dbReference type="InterPro" id="IPR003864">
    <property type="entry name" value="CSC1/OSCA1-like_7TM"/>
</dbReference>
<evidence type="ECO:0000259" key="10">
    <source>
        <dbReference type="Pfam" id="PF02714"/>
    </source>
</evidence>
<feature type="transmembrane region" description="Helical" evidence="9">
    <location>
        <begin position="157"/>
        <end position="176"/>
    </location>
</feature>
<dbReference type="Pfam" id="PF02714">
    <property type="entry name" value="RSN1_7TM"/>
    <property type="match status" value="1"/>
</dbReference>
<comment type="similarity">
    <text evidence="2">Belongs to the CSC1 (TC 1.A.17) family.</text>
</comment>
<evidence type="ECO:0000256" key="9">
    <source>
        <dbReference type="SAM" id="Phobius"/>
    </source>
</evidence>
<proteinExistence type="inferred from homology"/>
<evidence type="ECO:0000256" key="1">
    <source>
        <dbReference type="ARBA" id="ARBA00004141"/>
    </source>
</evidence>
<feature type="coiled-coil region" evidence="7">
    <location>
        <begin position="239"/>
        <end position="273"/>
    </location>
</feature>
<dbReference type="InterPro" id="IPR027815">
    <property type="entry name" value="CSC1/OSCA1-like_cyt"/>
</dbReference>
<dbReference type="PANTHER" id="PTHR13018:SF26">
    <property type="entry name" value="DOMAIN PROTEIN, PUTATIVE (AFU_ORTHOLOGUE AFUA_5G10920)-RELATED"/>
    <property type="match status" value="1"/>
</dbReference>
<comment type="caution">
    <text evidence="14">The sequence shown here is derived from an EMBL/GenBank/DDBJ whole genome shotgun (WGS) entry which is preliminary data.</text>
</comment>
<feature type="transmembrane region" description="Helical" evidence="9">
    <location>
        <begin position="543"/>
        <end position="571"/>
    </location>
</feature>
<feature type="domain" description="10TM putative phosphate transporter extracellular tail" evidence="11">
    <location>
        <begin position="788"/>
        <end position="880"/>
    </location>
</feature>
<evidence type="ECO:0008006" key="16">
    <source>
        <dbReference type="Google" id="ProtNLM"/>
    </source>
</evidence>
<dbReference type="PANTHER" id="PTHR13018">
    <property type="entry name" value="PROBABLE MEMBRANE PROTEIN DUF221-RELATED"/>
    <property type="match status" value="1"/>
</dbReference>
<feature type="transmembrane region" description="Helical" evidence="9">
    <location>
        <begin position="494"/>
        <end position="518"/>
    </location>
</feature>
<feature type="transmembrane region" description="Helical" evidence="9">
    <location>
        <begin position="618"/>
        <end position="638"/>
    </location>
</feature>
<evidence type="ECO:0000256" key="7">
    <source>
        <dbReference type="SAM" id="Coils"/>
    </source>
</evidence>
<evidence type="ECO:0000256" key="3">
    <source>
        <dbReference type="ARBA" id="ARBA00022448"/>
    </source>
</evidence>
<feature type="compositionally biased region" description="Basic and acidic residues" evidence="8">
    <location>
        <begin position="9"/>
        <end position="20"/>
    </location>
</feature>
<dbReference type="GeneID" id="98125396"/>
<keyword evidence="7" id="KW-0175">Coiled coil</keyword>
<organism evidence="14 15">
    <name type="scientific">Remersonia thermophila</name>
    <dbReference type="NCBI Taxonomy" id="72144"/>
    <lineage>
        <taxon>Eukaryota</taxon>
        <taxon>Fungi</taxon>
        <taxon>Dikarya</taxon>
        <taxon>Ascomycota</taxon>
        <taxon>Pezizomycotina</taxon>
        <taxon>Sordariomycetes</taxon>
        <taxon>Sordariomycetidae</taxon>
        <taxon>Sordariales</taxon>
        <taxon>Sordariales incertae sedis</taxon>
        <taxon>Remersonia</taxon>
    </lineage>
</organism>
<sequence>MDVIFDSLKPAEDEANDDTRPTSLSSMVATLIPVAIISGVYILAFLILRKTQRRFYAPRTYLGSLREIERSPPLPTGFFDWIIGFWKIPDIYALQHQSLDAYLYIRYLRMSVVLCFVGCIITWPILFPVNATGGGGQAELDILSYANIDQQGQYNRYYAHALVSWVYFGFVMYMIMRECIFYINLRQAFLLSPFYSDRISSRTVLFTSVPEDLRNERALRKVFGPAVSRIWITSDTTEVEELVEERDEVAMRLEKAEVEIIKLANKYRRQALKTGSPGDAVADAESGDLAARWVPRDKRPTHRLGPLGLIGEKVDSIDWCRKKLSHLVPAAEKAQRKYRAGGYDKISGVFIEFKTQADAEGASQMLSHHLGFHMCPRYVGIRPGEVIWSSLAIPWWQVVIRRYIILAFITAMILFWAIPVAFVGFVSNVEALSSTISWLGWLKEIPGFIMGVITGLLPSVLLSLLMSLVPIVIRLCAKFAGEPSTSRVELFTQNAYFAFQVIQVFLVATLSSSATVVAEKLYNNPSSAPSILAENLPKASNLYIAYFIVQGLTIATSVLTQVAGFIIFWLLYKFLASTPRAMYQKWTELSAISWGSTLPVYTNIVVIAITYSCIAPLMLGWATVAMFLFYFAWRYNVFFVTDTQVDTRGLIYPKAIKQLFTGLYLAEVCMIGLFGASIAPGPLILMVIFLVFTVLFHISLNAALEPLMYNLPLTLLAEEAEVRRLDLEKERSASAAAATSPSSSNNAKKAKLHDLNGDGIIDETEAAVLLAREANKSTGRVGNWFTRFLQPWIYSNYAVLRKLVPRTAYLDPYPIDVADDAYHPPTVTRKVPLLWVPRDSAGVSAQEVAQTRKVIPITDEGCVLDDKGKIRWDEENTRPPVWEKKIYY</sequence>
<dbReference type="InterPro" id="IPR045122">
    <property type="entry name" value="Csc1-like"/>
</dbReference>
<feature type="transmembrane region" description="Helical" evidence="9">
    <location>
        <begin position="107"/>
        <end position="126"/>
    </location>
</feature>